<reference evidence="1 2" key="1">
    <citation type="submission" date="2021-01" db="EMBL/GenBank/DDBJ databases">
        <title>Genomic Encyclopedia of Type Strains, Phase IV (KMG-IV): sequencing the most valuable type-strain genomes for metagenomic binning, comparative biology and taxonomic classification.</title>
        <authorList>
            <person name="Goeker M."/>
        </authorList>
    </citation>
    <scope>NUCLEOTIDE SEQUENCE [LARGE SCALE GENOMIC DNA]</scope>
    <source>
        <strain evidence="1 2">DSM 105453</strain>
    </source>
</reference>
<proteinExistence type="predicted"/>
<evidence type="ECO:0000313" key="1">
    <source>
        <dbReference type="EMBL" id="MBM7714930.1"/>
    </source>
</evidence>
<dbReference type="RefSeq" id="WP_205179140.1">
    <property type="nucleotide sequence ID" value="NZ_JAFBFH010000010.1"/>
</dbReference>
<gene>
    <name evidence="1" type="ORF">JOC94_001902</name>
</gene>
<dbReference type="Proteomes" id="UP000823485">
    <property type="component" value="Unassembled WGS sequence"/>
</dbReference>
<dbReference type="EMBL" id="JAFBFH010000010">
    <property type="protein sequence ID" value="MBM7714930.1"/>
    <property type="molecule type" value="Genomic_DNA"/>
</dbReference>
<evidence type="ECO:0000313" key="2">
    <source>
        <dbReference type="Proteomes" id="UP000823485"/>
    </source>
</evidence>
<name>A0ABS2R6A8_9BACI</name>
<keyword evidence="2" id="KW-1185">Reference proteome</keyword>
<comment type="caution">
    <text evidence="1">The sequence shown here is derived from an EMBL/GenBank/DDBJ whole genome shotgun (WGS) entry which is preliminary data.</text>
</comment>
<sequence>MARELENSIYSSPQTMLTYARTFAEAILQQIMLIEKVTDTPYMTLKERIDLLSDKEFLTYCSTKT</sequence>
<protein>
    <submittedName>
        <fullName evidence="1">Uncharacterized protein</fullName>
    </submittedName>
</protein>
<organism evidence="1 2">
    <name type="scientific">Siminovitchia thermophila</name>
    <dbReference type="NCBI Taxonomy" id="1245522"/>
    <lineage>
        <taxon>Bacteria</taxon>
        <taxon>Bacillati</taxon>
        <taxon>Bacillota</taxon>
        <taxon>Bacilli</taxon>
        <taxon>Bacillales</taxon>
        <taxon>Bacillaceae</taxon>
        <taxon>Siminovitchia</taxon>
    </lineage>
</organism>
<accession>A0ABS2R6A8</accession>